<protein>
    <submittedName>
        <fullName evidence="2">YybH family protein</fullName>
    </submittedName>
</protein>
<feature type="domain" description="DUF4440" evidence="1">
    <location>
        <begin position="6"/>
        <end position="118"/>
    </location>
</feature>
<evidence type="ECO:0000259" key="1">
    <source>
        <dbReference type="Pfam" id="PF14534"/>
    </source>
</evidence>
<evidence type="ECO:0000313" key="3">
    <source>
        <dbReference type="Proteomes" id="UP001596132"/>
    </source>
</evidence>
<evidence type="ECO:0000313" key="2">
    <source>
        <dbReference type="EMBL" id="MFC5705116.1"/>
    </source>
</evidence>
<dbReference type="EMBL" id="JBHSPP010000005">
    <property type="protein sequence ID" value="MFC5705116.1"/>
    <property type="molecule type" value="Genomic_DNA"/>
</dbReference>
<reference evidence="3" key="1">
    <citation type="journal article" date="2019" name="Int. J. Syst. Evol. Microbiol.">
        <title>The Global Catalogue of Microorganisms (GCM) 10K type strain sequencing project: providing services to taxonomists for standard genome sequencing and annotation.</title>
        <authorList>
            <consortium name="The Broad Institute Genomics Platform"/>
            <consortium name="The Broad Institute Genome Sequencing Center for Infectious Disease"/>
            <person name="Wu L."/>
            <person name="Ma J."/>
        </authorList>
    </citation>
    <scope>NUCLEOTIDE SEQUENCE [LARGE SCALE GENOMIC DNA]</scope>
    <source>
        <strain evidence="3">KCTC 15012</strain>
    </source>
</reference>
<keyword evidence="3" id="KW-1185">Reference proteome</keyword>
<sequence length="144" mass="16050">MSQHPLRQLIETCDAAISRRDFDGLMAFYAEDAALVVKPGMVVRGIPAIRRAFTAISDYFQGQLEVTQGAMEVIEGADNALVIMETRLRYPDGEGGWIDENRRATYVFRQEGNEQWRCTIDNSYGTTLLALTLDSCLVGRGAKL</sequence>
<dbReference type="SUPFAM" id="SSF54427">
    <property type="entry name" value="NTF2-like"/>
    <property type="match status" value="1"/>
</dbReference>
<organism evidence="2 3">
    <name type="scientific">Aeromonas eucrenophila</name>
    <dbReference type="NCBI Taxonomy" id="649"/>
    <lineage>
        <taxon>Bacteria</taxon>
        <taxon>Pseudomonadati</taxon>
        <taxon>Pseudomonadota</taxon>
        <taxon>Gammaproteobacteria</taxon>
        <taxon>Aeromonadales</taxon>
        <taxon>Aeromonadaceae</taxon>
        <taxon>Aeromonas</taxon>
    </lineage>
</organism>
<accession>A0ABW0Y5W5</accession>
<proteinExistence type="predicted"/>
<comment type="caution">
    <text evidence="2">The sequence shown here is derived from an EMBL/GenBank/DDBJ whole genome shotgun (WGS) entry which is preliminary data.</text>
</comment>
<dbReference type="Pfam" id="PF14534">
    <property type="entry name" value="DUF4440"/>
    <property type="match status" value="1"/>
</dbReference>
<dbReference type="InterPro" id="IPR027843">
    <property type="entry name" value="DUF4440"/>
</dbReference>
<name>A0ABW0Y5W5_9GAMM</name>
<dbReference type="InterPro" id="IPR032710">
    <property type="entry name" value="NTF2-like_dom_sf"/>
</dbReference>
<dbReference type="RefSeq" id="WP_042639882.1">
    <property type="nucleotide sequence ID" value="NZ_CDDF01000005.1"/>
</dbReference>
<gene>
    <name evidence="2" type="ORF">ACFPVW_03290</name>
</gene>
<dbReference type="Proteomes" id="UP001596132">
    <property type="component" value="Unassembled WGS sequence"/>
</dbReference>
<dbReference type="Gene3D" id="3.10.450.50">
    <property type="match status" value="1"/>
</dbReference>